<evidence type="ECO:0000256" key="5">
    <source>
        <dbReference type="ARBA" id="ARBA00022842"/>
    </source>
</evidence>
<evidence type="ECO:0000313" key="11">
    <source>
        <dbReference type="Proteomes" id="UP000315385"/>
    </source>
</evidence>
<feature type="binding site" evidence="8">
    <location>
        <begin position="22"/>
        <end position="24"/>
    </location>
    <ligand>
        <name>GTP</name>
        <dbReference type="ChEBI" id="CHEBI:37565"/>
    </ligand>
</feature>
<feature type="binding site" evidence="8">
    <location>
        <position position="118"/>
    </location>
    <ligand>
        <name>Mg(2+)</name>
        <dbReference type="ChEBI" id="CHEBI:18420"/>
    </ligand>
</feature>
<dbReference type="EMBL" id="SESI01000004">
    <property type="protein sequence ID" value="TQQ78987.1"/>
    <property type="molecule type" value="Genomic_DNA"/>
</dbReference>
<feature type="domain" description="MobA-like NTP transferase" evidence="9">
    <location>
        <begin position="19"/>
        <end position="183"/>
    </location>
</feature>
<dbReference type="InterPro" id="IPR029044">
    <property type="entry name" value="Nucleotide-diphossugar_trans"/>
</dbReference>
<dbReference type="InterPro" id="IPR025877">
    <property type="entry name" value="MobA-like_NTP_Trfase"/>
</dbReference>
<reference evidence="10 11" key="1">
    <citation type="submission" date="2019-02" db="EMBL/GenBank/DDBJ databases">
        <title>Halonotius sp. a new haloqrchaeon isolated from saline water.</title>
        <authorList>
            <person name="Duran-Viseras A."/>
            <person name="Sanchez-Porro C."/>
            <person name="Ventosa A."/>
        </authorList>
    </citation>
    <scope>NUCLEOTIDE SEQUENCE [LARGE SCALE GENOMIC DNA]</scope>
    <source>
        <strain evidence="10 11">F9-27</strain>
    </source>
</reference>
<feature type="binding site" evidence="8">
    <location>
        <position position="89"/>
    </location>
    <ligand>
        <name>GTP</name>
        <dbReference type="ChEBI" id="CHEBI:37565"/>
    </ligand>
</feature>
<dbReference type="EC" id="2.7.7.77" evidence="8"/>
<evidence type="ECO:0000256" key="2">
    <source>
        <dbReference type="ARBA" id="ARBA00022679"/>
    </source>
</evidence>
<comment type="caution">
    <text evidence="8">Lacks conserved residue(s) required for the propagation of feature annotation.</text>
</comment>
<dbReference type="Gene3D" id="3.90.550.10">
    <property type="entry name" value="Spore Coat Polysaccharide Biosynthesis Protein SpsA, Chain A"/>
    <property type="match status" value="1"/>
</dbReference>
<keyword evidence="2 8" id="KW-0808">Transferase</keyword>
<protein>
    <recommendedName>
        <fullName evidence="8">Probable molybdenum cofactor guanylyltransferase</fullName>
        <shortName evidence="8">MoCo guanylyltransferase</shortName>
        <ecNumber evidence="8">2.7.7.77</ecNumber>
    </recommendedName>
    <alternativeName>
        <fullName evidence="8">GTP:molybdopterin guanylyltransferase</fullName>
    </alternativeName>
    <alternativeName>
        <fullName evidence="8">Mo-MPT guanylyltransferase</fullName>
    </alternativeName>
    <alternativeName>
        <fullName evidence="8">Molybdopterin guanylyltransferase</fullName>
    </alternativeName>
    <alternativeName>
        <fullName evidence="8">Molybdopterin-guanine dinucleotide synthase</fullName>
        <shortName evidence="8">MGD synthase</shortName>
    </alternativeName>
</protein>
<comment type="subcellular location">
    <subcellularLocation>
        <location evidence="8">Cytoplasm</location>
    </subcellularLocation>
</comment>
<evidence type="ECO:0000256" key="1">
    <source>
        <dbReference type="ARBA" id="ARBA00022490"/>
    </source>
</evidence>
<accession>A0A544QKY7</accession>
<comment type="domain">
    <text evidence="8">The N-terminal domain determines nucleotide recognition and specific binding, while the C-terminal domain determines the specific binding to the target protein.</text>
</comment>
<dbReference type="GO" id="GO:0005737">
    <property type="term" value="C:cytoplasm"/>
    <property type="evidence" value="ECO:0007669"/>
    <property type="project" value="UniProtKB-SubCell"/>
</dbReference>
<keyword evidence="7 8" id="KW-0501">Molybdenum cofactor biosynthesis</keyword>
<keyword evidence="10" id="KW-0548">Nucleotidyltransferase</keyword>
<dbReference type="GO" id="GO:0046872">
    <property type="term" value="F:metal ion binding"/>
    <property type="evidence" value="ECO:0007669"/>
    <property type="project" value="UniProtKB-KW"/>
</dbReference>
<keyword evidence="11" id="KW-1185">Reference proteome</keyword>
<evidence type="ECO:0000256" key="3">
    <source>
        <dbReference type="ARBA" id="ARBA00022723"/>
    </source>
</evidence>
<dbReference type="GO" id="GO:0005525">
    <property type="term" value="F:GTP binding"/>
    <property type="evidence" value="ECO:0007669"/>
    <property type="project" value="UniProtKB-UniRule"/>
</dbReference>
<dbReference type="SUPFAM" id="SSF53448">
    <property type="entry name" value="Nucleotide-diphospho-sugar transferases"/>
    <property type="match status" value="1"/>
</dbReference>
<evidence type="ECO:0000256" key="4">
    <source>
        <dbReference type="ARBA" id="ARBA00022741"/>
    </source>
</evidence>
<dbReference type="HAMAP" id="MF_00316">
    <property type="entry name" value="MobA"/>
    <property type="match status" value="1"/>
</dbReference>
<keyword evidence="1 8" id="KW-0963">Cytoplasm</keyword>
<comment type="function">
    <text evidence="8">Transfers a GMP moiety from GTP to Mo-molybdopterin (Mo-MPT) cofactor (Moco or molybdenum cofactor) to form Mo-molybdopterin guanine dinucleotide (Mo-MGD) cofactor.</text>
</comment>
<dbReference type="CDD" id="cd02503">
    <property type="entry name" value="MobA"/>
    <property type="match status" value="1"/>
</dbReference>
<evidence type="ECO:0000256" key="6">
    <source>
        <dbReference type="ARBA" id="ARBA00023134"/>
    </source>
</evidence>
<dbReference type="PANTHER" id="PTHR19136:SF81">
    <property type="entry name" value="MOLYBDENUM COFACTOR GUANYLYLTRANSFERASE"/>
    <property type="match status" value="1"/>
</dbReference>
<dbReference type="AlphaFoldDB" id="A0A544QKY7"/>
<comment type="cofactor">
    <cofactor evidence="8">
        <name>Mg(2+)</name>
        <dbReference type="ChEBI" id="CHEBI:18420"/>
    </cofactor>
</comment>
<comment type="similarity">
    <text evidence="8">Belongs to the MobA family.</text>
</comment>
<comment type="caution">
    <text evidence="10">The sequence shown here is derived from an EMBL/GenBank/DDBJ whole genome shotgun (WGS) entry which is preliminary data.</text>
</comment>
<dbReference type="PANTHER" id="PTHR19136">
    <property type="entry name" value="MOLYBDENUM COFACTOR GUANYLYLTRANSFERASE"/>
    <property type="match status" value="1"/>
</dbReference>
<evidence type="ECO:0000256" key="8">
    <source>
        <dbReference type="HAMAP-Rule" id="MF_00316"/>
    </source>
</evidence>
<organism evidence="10 11">
    <name type="scientific">Halonotius roseus</name>
    <dbReference type="NCBI Taxonomy" id="2511997"/>
    <lineage>
        <taxon>Archaea</taxon>
        <taxon>Methanobacteriati</taxon>
        <taxon>Methanobacteriota</taxon>
        <taxon>Stenosarchaea group</taxon>
        <taxon>Halobacteria</taxon>
        <taxon>Halobacteriales</taxon>
        <taxon>Haloferacaceae</taxon>
        <taxon>Halonotius</taxon>
    </lineage>
</organism>
<feature type="binding site" evidence="8">
    <location>
        <position position="118"/>
    </location>
    <ligand>
        <name>GTP</name>
        <dbReference type="ChEBI" id="CHEBI:37565"/>
    </ligand>
</feature>
<evidence type="ECO:0000256" key="7">
    <source>
        <dbReference type="ARBA" id="ARBA00023150"/>
    </source>
</evidence>
<gene>
    <name evidence="8" type="primary">mobA</name>
    <name evidence="10" type="ORF">EWF95_12720</name>
</gene>
<dbReference type="GO" id="GO:0061603">
    <property type="term" value="F:molybdenum cofactor guanylyltransferase activity"/>
    <property type="evidence" value="ECO:0007669"/>
    <property type="project" value="UniProtKB-EC"/>
</dbReference>
<dbReference type="Proteomes" id="UP000315385">
    <property type="component" value="Unassembled WGS sequence"/>
</dbReference>
<proteinExistence type="inferred from homology"/>
<feature type="binding site" evidence="8">
    <location>
        <position position="35"/>
    </location>
    <ligand>
        <name>GTP</name>
        <dbReference type="ChEBI" id="CHEBI:37565"/>
    </ligand>
</feature>
<dbReference type="Pfam" id="PF12804">
    <property type="entry name" value="NTP_transf_3"/>
    <property type="match status" value="1"/>
</dbReference>
<keyword evidence="5 8" id="KW-0460">Magnesium</keyword>
<keyword evidence="6 8" id="KW-0342">GTP-binding</keyword>
<dbReference type="GO" id="GO:0006777">
    <property type="term" value="P:Mo-molybdopterin cofactor biosynthetic process"/>
    <property type="evidence" value="ECO:0007669"/>
    <property type="project" value="UniProtKB-KW"/>
</dbReference>
<sequence>MTSDPTAGTHSTANADRTAVVLAGGYSTRFGDTDKALAEIDGRPMLARVVARVGAVVDSVVVSCRDDQRAAFAVGLDGIDDAPIRFVTDPEPDGGPLVGIVSAFEAVDSQYAVVVACDMPFVDPAFIEFLFSQAGGHDAVVPELDDGHRQPTQAVYRVDRTVAVADERLAAGTRSLRGLLDALETVVVPAETVLDHTDRQSLTDINTRERFESVTGSASER</sequence>
<dbReference type="RefSeq" id="WP_142444460.1">
    <property type="nucleotide sequence ID" value="NZ_SESI01000004.1"/>
</dbReference>
<name>A0A544QKY7_9EURY</name>
<dbReference type="InterPro" id="IPR013482">
    <property type="entry name" value="Molybde_CF_guanTrfase"/>
</dbReference>
<keyword evidence="4 8" id="KW-0547">Nucleotide-binding</keyword>
<keyword evidence="3 8" id="KW-0479">Metal-binding</keyword>
<evidence type="ECO:0000259" key="9">
    <source>
        <dbReference type="Pfam" id="PF12804"/>
    </source>
</evidence>
<evidence type="ECO:0000313" key="10">
    <source>
        <dbReference type="EMBL" id="TQQ78987.1"/>
    </source>
</evidence>
<comment type="catalytic activity">
    <reaction evidence="8">
        <text>Mo-molybdopterin + GTP + H(+) = Mo-molybdopterin guanine dinucleotide + diphosphate</text>
        <dbReference type="Rhea" id="RHEA:34243"/>
        <dbReference type="ChEBI" id="CHEBI:15378"/>
        <dbReference type="ChEBI" id="CHEBI:33019"/>
        <dbReference type="ChEBI" id="CHEBI:37565"/>
        <dbReference type="ChEBI" id="CHEBI:71302"/>
        <dbReference type="ChEBI" id="CHEBI:71310"/>
        <dbReference type="EC" id="2.7.7.77"/>
    </reaction>
</comment>
<dbReference type="OrthoDB" id="28434at2157"/>